<name>A0A843VII8_COLES</name>
<reference evidence="2" key="1">
    <citation type="submission" date="2017-07" db="EMBL/GenBank/DDBJ databases">
        <title>Taro Niue Genome Assembly and Annotation.</title>
        <authorList>
            <person name="Atibalentja N."/>
            <person name="Keating K."/>
            <person name="Fields C.J."/>
        </authorList>
    </citation>
    <scope>NUCLEOTIDE SEQUENCE</scope>
    <source>
        <strain evidence="2">Niue_2</strain>
        <tissue evidence="2">Leaf</tissue>
    </source>
</reference>
<dbReference type="Pfam" id="PF20167">
    <property type="entry name" value="Transposase_32"/>
    <property type="match status" value="1"/>
</dbReference>
<protein>
    <recommendedName>
        <fullName evidence="1">Putative plant transposon protein domain-containing protein</fullName>
    </recommendedName>
</protein>
<sequence length="390" mass="42110">MAASMISGSVGGYSAEYLSPKEQERFTFVKSKICGNKAVDVQNLEKSGMSSLVEALRRMQWMDVVTFTEVSYPDLVKAFFICLKSEADGSLVSTVKGTQIKIDYDLLHELFGVKTSGFSCVDSVNDEAKSLGIIGPGFKLKDGKLDINQMSAFNRLLHFIVCQIIVPRSATFSSCTRADSDLMFWVIQNKEINLAAVMIERMKFASTQIWETKSKLNVSLPYAHLLTKIFKHFGVDVSGAVLEKMGQSIRSRNLKKSGFSVQDGIWSKSSVAEGESIIGDIPEVQEEAAVAAAPEVQEEAAAAEQAAAAVPVVTSQAEEVQMEEGAAGVADSLPTTLVASILREVLDSIPSTSATFKEGGRVEEEVMAPGHTEIQSESIAGVEIQAGTQQ</sequence>
<accession>A0A843VII8</accession>
<feature type="domain" description="Putative plant transposon protein" evidence="1">
    <location>
        <begin position="58"/>
        <end position="236"/>
    </location>
</feature>
<organism evidence="2 3">
    <name type="scientific">Colocasia esculenta</name>
    <name type="common">Wild taro</name>
    <name type="synonym">Arum esculentum</name>
    <dbReference type="NCBI Taxonomy" id="4460"/>
    <lineage>
        <taxon>Eukaryota</taxon>
        <taxon>Viridiplantae</taxon>
        <taxon>Streptophyta</taxon>
        <taxon>Embryophyta</taxon>
        <taxon>Tracheophyta</taxon>
        <taxon>Spermatophyta</taxon>
        <taxon>Magnoliopsida</taxon>
        <taxon>Liliopsida</taxon>
        <taxon>Araceae</taxon>
        <taxon>Aroideae</taxon>
        <taxon>Colocasieae</taxon>
        <taxon>Colocasia</taxon>
    </lineage>
</organism>
<dbReference type="OrthoDB" id="2009798at2759"/>
<evidence type="ECO:0000259" key="1">
    <source>
        <dbReference type="Pfam" id="PF20167"/>
    </source>
</evidence>
<comment type="caution">
    <text evidence="2">The sequence shown here is derived from an EMBL/GenBank/DDBJ whole genome shotgun (WGS) entry which is preliminary data.</text>
</comment>
<proteinExistence type="predicted"/>
<dbReference type="Proteomes" id="UP000652761">
    <property type="component" value="Unassembled WGS sequence"/>
</dbReference>
<evidence type="ECO:0000313" key="3">
    <source>
        <dbReference type="Proteomes" id="UP000652761"/>
    </source>
</evidence>
<evidence type="ECO:0000313" key="2">
    <source>
        <dbReference type="EMBL" id="MQL93124.1"/>
    </source>
</evidence>
<dbReference type="InterPro" id="IPR046796">
    <property type="entry name" value="Transposase_32_dom"/>
</dbReference>
<dbReference type="EMBL" id="NMUH01001520">
    <property type="protein sequence ID" value="MQL93124.1"/>
    <property type="molecule type" value="Genomic_DNA"/>
</dbReference>
<dbReference type="AlphaFoldDB" id="A0A843VII8"/>
<gene>
    <name evidence="2" type="ORF">Taro_025771</name>
</gene>
<keyword evidence="3" id="KW-1185">Reference proteome</keyword>